<feature type="transmembrane region" description="Helical" evidence="2">
    <location>
        <begin position="27"/>
        <end position="45"/>
    </location>
</feature>
<evidence type="ECO:0000256" key="1">
    <source>
        <dbReference type="PROSITE-ProRule" id="PRU00339"/>
    </source>
</evidence>
<dbReference type="Pfam" id="PF14559">
    <property type="entry name" value="TPR_19"/>
    <property type="match status" value="1"/>
</dbReference>
<dbReference type="EMBL" id="AUZJ01000064">
    <property type="protein sequence ID" value="ERF59671.1"/>
    <property type="molecule type" value="Genomic_DNA"/>
</dbReference>
<dbReference type="SMART" id="SM00028">
    <property type="entry name" value="TPR"/>
    <property type="match status" value="3"/>
</dbReference>
<dbReference type="AlphaFoldDB" id="U2L2F8"/>
<evidence type="ECO:0000313" key="6">
    <source>
        <dbReference type="Proteomes" id="UP000016646"/>
    </source>
</evidence>
<evidence type="ECO:0000313" key="4">
    <source>
        <dbReference type="EMBL" id="ERK04927.1"/>
    </source>
</evidence>
<feature type="repeat" description="TPR" evidence="1">
    <location>
        <begin position="121"/>
        <end position="154"/>
    </location>
</feature>
<dbReference type="eggNOG" id="COG0457">
    <property type="taxonomic scope" value="Bacteria"/>
</dbReference>
<dbReference type="PATRIC" id="fig|1125725.3.peg.2384"/>
<dbReference type="InterPro" id="IPR019734">
    <property type="entry name" value="TPR_rpt"/>
</dbReference>
<keyword evidence="2" id="KW-0472">Membrane</keyword>
<proteinExistence type="predicted"/>
<organism evidence="3 5">
    <name type="scientific">Treponema socranskii subsp. socranskii VPI DR56BR1116 = ATCC 35536</name>
    <dbReference type="NCBI Taxonomy" id="1125725"/>
    <lineage>
        <taxon>Bacteria</taxon>
        <taxon>Pseudomonadati</taxon>
        <taxon>Spirochaetota</taxon>
        <taxon>Spirochaetia</taxon>
        <taxon>Spirochaetales</taxon>
        <taxon>Treponemataceae</taxon>
        <taxon>Treponema</taxon>
    </lineage>
</organism>
<keyword evidence="2" id="KW-1133">Transmembrane helix</keyword>
<dbReference type="Proteomes" id="UP000016646">
    <property type="component" value="Unassembled WGS sequence"/>
</dbReference>
<dbReference type="Gene3D" id="1.25.40.10">
    <property type="entry name" value="Tetratricopeptide repeat domain"/>
    <property type="match status" value="2"/>
</dbReference>
<keyword evidence="1" id="KW-0802">TPR repeat</keyword>
<keyword evidence="2" id="KW-0812">Transmembrane</keyword>
<sequence length="294" mass="33031">MLLPHCCRECGRSAKIKRIRARCASSLPFDCLVLAILLYIVILIRKDSKIEVAMKKIHITVSLLLLILMFVSCGSSNAAVKRLQQTEEGVSSPTTIDEYKEAIAKYEKRVADITLANEQIGIWYKILGSRYIDLKMWGEALSCYQKAIEYYPTNQNLYYYVGVCAGYMAHSALDYDATGSTTKKYNYLKLSESAYLRAIAIESRYVRALYGLGVLYVFELDESEKAIPYLKTLLTIDTGHTDAKSVLANAYFRTGDFQASAAMYDSIIKTTKDKEKKALAEANKKIALDAAYGR</sequence>
<keyword evidence="6" id="KW-1185">Reference proteome</keyword>
<protein>
    <submittedName>
        <fullName evidence="3">Tetratricopeptide repeat protein</fullName>
    </submittedName>
</protein>
<dbReference type="SUPFAM" id="SSF48452">
    <property type="entry name" value="TPR-like"/>
    <property type="match status" value="1"/>
</dbReference>
<dbReference type="STRING" id="1125725.HMPREF1325_1084"/>
<dbReference type="PROSITE" id="PS50005">
    <property type="entry name" value="TPR"/>
    <property type="match status" value="1"/>
</dbReference>
<accession>U2L2F8</accession>
<name>U2L2F8_TRESO</name>
<dbReference type="Proteomes" id="UP000016412">
    <property type="component" value="Unassembled WGS sequence"/>
</dbReference>
<evidence type="ECO:0000313" key="5">
    <source>
        <dbReference type="Proteomes" id="UP000016412"/>
    </source>
</evidence>
<feature type="transmembrane region" description="Helical" evidence="2">
    <location>
        <begin position="57"/>
        <end position="80"/>
    </location>
</feature>
<dbReference type="InterPro" id="IPR011990">
    <property type="entry name" value="TPR-like_helical_dom_sf"/>
</dbReference>
<dbReference type="EMBL" id="AVQI01000008">
    <property type="protein sequence ID" value="ERK04927.1"/>
    <property type="molecule type" value="Genomic_DNA"/>
</dbReference>
<evidence type="ECO:0000256" key="2">
    <source>
        <dbReference type="SAM" id="Phobius"/>
    </source>
</evidence>
<reference evidence="5 6" key="1">
    <citation type="submission" date="2013-08" db="EMBL/GenBank/DDBJ databases">
        <authorList>
            <person name="Durkin A.S."/>
            <person name="Haft D.R."/>
            <person name="McCorrison J."/>
            <person name="Torralba M."/>
            <person name="Gillis M."/>
            <person name="Haft D.H."/>
            <person name="Methe B."/>
            <person name="Sutton G."/>
            <person name="Nelson K.E."/>
        </authorList>
    </citation>
    <scope>NUCLEOTIDE SEQUENCE [LARGE SCALE GENOMIC DNA]</scope>
    <source>
        <strain evidence="4 6">ATCC 35536</strain>
        <strain evidence="3 5">VPI DR56BR1116</strain>
    </source>
</reference>
<evidence type="ECO:0000313" key="3">
    <source>
        <dbReference type="EMBL" id="ERF59671.1"/>
    </source>
</evidence>
<comment type="caution">
    <text evidence="3">The sequence shown here is derived from an EMBL/GenBank/DDBJ whole genome shotgun (WGS) entry which is preliminary data.</text>
</comment>
<gene>
    <name evidence="4" type="ORF">HMPREF0860_1222</name>
    <name evidence="3" type="ORF">HMPREF1325_1084</name>
</gene>